<dbReference type="PANTHER" id="PTHR21068">
    <property type="entry name" value="SPARTIN"/>
    <property type="match status" value="1"/>
</dbReference>
<organism evidence="3 4">
    <name type="scientific">Apophysomyces ossiformis</name>
    <dbReference type="NCBI Taxonomy" id="679940"/>
    <lineage>
        <taxon>Eukaryota</taxon>
        <taxon>Fungi</taxon>
        <taxon>Fungi incertae sedis</taxon>
        <taxon>Mucoromycota</taxon>
        <taxon>Mucoromycotina</taxon>
        <taxon>Mucoromycetes</taxon>
        <taxon>Mucorales</taxon>
        <taxon>Mucorineae</taxon>
        <taxon>Mucoraceae</taxon>
        <taxon>Apophysomyces</taxon>
    </lineage>
</organism>
<dbReference type="OrthoDB" id="20821at2759"/>
<sequence>MTSDFTYVCTVDRIGLSQFNQGQLTSLGNGHAVVFTTATPKVLVIQCVDYYDEEIASIVLTSSSKAWLQEEYHLIFDRPQGGLWRLDCSASDHLAFSMLQDVLTYIIRYENRHHMHNTLAWMDPNGYQITNVIATNVFLDEGNENTTKEKLPVKISKCADKTYKVKLLYKTSDALINGSDWIAQAFVSAGESLAHGIQKGTDLLAERVVPAKTPMKLSDSERLCLDVFSQTTCMMRRAGQNLITKAVSATVSGINARYSDPQLRSCDPMQNATRHFGISAIQATTNIIGGAAMAATAVLTSSRDGIAKTVHRKYGNDAFYVAKKTIGVSDILVYFDAHGISRPVTSDDVTLHRPQDPSRSDASSTTREDQTCHPDHNYEQAAPQFVKV</sequence>
<feature type="compositionally biased region" description="Basic and acidic residues" evidence="1">
    <location>
        <begin position="349"/>
        <end position="359"/>
    </location>
</feature>
<dbReference type="EMBL" id="JABAYA010000005">
    <property type="protein sequence ID" value="KAF7731962.1"/>
    <property type="molecule type" value="Genomic_DNA"/>
</dbReference>
<dbReference type="AlphaFoldDB" id="A0A8H7BZ09"/>
<keyword evidence="4" id="KW-1185">Reference proteome</keyword>
<accession>A0A8H7BZ09</accession>
<dbReference type="Proteomes" id="UP000605846">
    <property type="component" value="Unassembled WGS sequence"/>
</dbReference>
<evidence type="ECO:0000313" key="4">
    <source>
        <dbReference type="Proteomes" id="UP000605846"/>
    </source>
</evidence>
<name>A0A8H7BZ09_9FUNG</name>
<evidence type="ECO:0000313" key="3">
    <source>
        <dbReference type="EMBL" id="KAF7731962.1"/>
    </source>
</evidence>
<dbReference type="InterPro" id="IPR045036">
    <property type="entry name" value="Spartin-like"/>
</dbReference>
<feature type="region of interest" description="Disordered" evidence="1">
    <location>
        <begin position="345"/>
        <end position="382"/>
    </location>
</feature>
<dbReference type="PANTHER" id="PTHR21068:SF43">
    <property type="entry name" value="SPARTIN"/>
    <property type="match status" value="1"/>
</dbReference>
<evidence type="ECO:0000259" key="2">
    <source>
        <dbReference type="Pfam" id="PF06911"/>
    </source>
</evidence>
<gene>
    <name evidence="3" type="ORF">EC973_007067</name>
</gene>
<protein>
    <recommendedName>
        <fullName evidence="2">Senescence domain-containing protein</fullName>
    </recommendedName>
</protein>
<dbReference type="GO" id="GO:0051301">
    <property type="term" value="P:cell division"/>
    <property type="evidence" value="ECO:0007669"/>
    <property type="project" value="TreeGrafter"/>
</dbReference>
<proteinExistence type="predicted"/>
<comment type="caution">
    <text evidence="3">The sequence shown here is derived from an EMBL/GenBank/DDBJ whole genome shotgun (WGS) entry which is preliminary data.</text>
</comment>
<evidence type="ECO:0000256" key="1">
    <source>
        <dbReference type="SAM" id="MobiDB-lite"/>
    </source>
</evidence>
<dbReference type="Pfam" id="PF06911">
    <property type="entry name" value="Senescence"/>
    <property type="match status" value="1"/>
</dbReference>
<feature type="domain" description="Senescence" evidence="2">
    <location>
        <begin position="174"/>
        <end position="342"/>
    </location>
</feature>
<reference evidence="3" key="1">
    <citation type="submission" date="2020-01" db="EMBL/GenBank/DDBJ databases">
        <title>Genome Sequencing of Three Apophysomyces-Like Fungal Strains Confirms a Novel Fungal Genus in the Mucoromycota with divergent Burkholderia-like Endosymbiotic Bacteria.</title>
        <authorList>
            <person name="Stajich J.E."/>
            <person name="Macias A.M."/>
            <person name="Carter-House D."/>
            <person name="Lovett B."/>
            <person name="Kasson L.R."/>
            <person name="Berry K."/>
            <person name="Grigoriev I."/>
            <person name="Chang Y."/>
            <person name="Spatafora J."/>
            <person name="Kasson M.T."/>
        </authorList>
    </citation>
    <scope>NUCLEOTIDE SEQUENCE</scope>
    <source>
        <strain evidence="3">NRRL A-21654</strain>
    </source>
</reference>
<dbReference type="InterPro" id="IPR009686">
    <property type="entry name" value="Senescence/spartin_C"/>
</dbReference>
<feature type="compositionally biased region" description="Basic and acidic residues" evidence="1">
    <location>
        <begin position="366"/>
        <end position="378"/>
    </location>
</feature>
<dbReference type="GO" id="GO:0005886">
    <property type="term" value="C:plasma membrane"/>
    <property type="evidence" value="ECO:0007669"/>
    <property type="project" value="TreeGrafter"/>
</dbReference>